<dbReference type="Gene3D" id="1.20.1270.180">
    <property type="match status" value="1"/>
</dbReference>
<name>A0AAC8VTY0_9ENTR</name>
<sequence length="104" mass="11730">MAKKKVESARELDALIARASKNILANNPGDFNGKQDAGLTAGDVFNQRFLKAQAVWKQYRDQLCEAVATEINEDAYDYPAYIDQCEITLNKRHADEIRLLIKAD</sequence>
<evidence type="ECO:0000259" key="1">
    <source>
        <dbReference type="Pfam" id="PF07007"/>
    </source>
</evidence>
<evidence type="ECO:0000313" key="2">
    <source>
        <dbReference type="EMBL" id="ALB56981.1"/>
    </source>
</evidence>
<reference evidence="3" key="2">
    <citation type="submission" date="2015-09" db="EMBL/GenBank/DDBJ databases">
        <title>Cronobacter genome sequencing and assembly.</title>
        <authorList>
            <person name="Descombes P."/>
            <person name="Baert L."/>
            <person name="Ngom-Bru C."/>
            <person name="Barretto C."/>
        </authorList>
    </citation>
    <scope>NUCLEOTIDE SEQUENCE [LARGE SCALE GENOMIC DNA]</scope>
    <source>
        <strain evidence="3">NCTC 9529</strain>
    </source>
</reference>
<dbReference type="InterPro" id="IPR009739">
    <property type="entry name" value="LprI-like_N"/>
</dbReference>
<organism evidence="2 3">
    <name type="scientific">Cronobacter universalis NCTC 9529</name>
    <dbReference type="NCBI Taxonomy" id="1074000"/>
    <lineage>
        <taxon>Bacteria</taxon>
        <taxon>Pseudomonadati</taxon>
        <taxon>Pseudomonadota</taxon>
        <taxon>Gammaproteobacteria</taxon>
        <taxon>Enterobacterales</taxon>
        <taxon>Enterobacteriaceae</taxon>
        <taxon>Cronobacter</taxon>
    </lineage>
</organism>
<reference evidence="2 3" key="3">
    <citation type="journal article" date="2016" name="Genome Announc.">
        <title>Fully Closed Genome Sequences of Five Type Strains of the Genus Cronobacter and One Cronobacter sakazakii Strain.</title>
        <authorList>
            <person name="Moine D."/>
            <person name="Kassam M."/>
            <person name="Baert L."/>
            <person name="Tang Y."/>
            <person name="Barretto C."/>
            <person name="Ngom Bru C."/>
            <person name="Klijn A."/>
            <person name="Descombes P."/>
        </authorList>
    </citation>
    <scope>NUCLEOTIDE SEQUENCE [LARGE SCALE GENOMIC DNA]</scope>
    <source>
        <strain evidence="2 3">NCTC 9529</strain>
    </source>
</reference>
<accession>A0AAC8VTY0</accession>
<dbReference type="Proteomes" id="UP000061974">
    <property type="component" value="Chromosome"/>
</dbReference>
<dbReference type="KEGG" id="cui:AFK65_19185"/>
<dbReference type="AlphaFoldDB" id="A0AAC8VTY0"/>
<reference evidence="3" key="1">
    <citation type="submission" date="2015-07" db="EMBL/GenBank/DDBJ databases">
        <authorList>
            <person name="Moine D."/>
            <person name="Kassam M."/>
        </authorList>
    </citation>
    <scope>NUCLEOTIDE SEQUENCE [LARGE SCALE GENOMIC DNA]</scope>
    <source>
        <strain evidence="3">NCTC 9529</strain>
    </source>
</reference>
<dbReference type="Pfam" id="PF07007">
    <property type="entry name" value="LprI"/>
    <property type="match status" value="1"/>
</dbReference>
<proteinExistence type="predicted"/>
<gene>
    <name evidence="2" type="ORF">AFK65_19185</name>
</gene>
<feature type="domain" description="Lysozyme inhibitor LprI-like N-terminal" evidence="1">
    <location>
        <begin position="10"/>
        <end position="96"/>
    </location>
</feature>
<dbReference type="EMBL" id="CP012257">
    <property type="protein sequence ID" value="ALB56981.1"/>
    <property type="molecule type" value="Genomic_DNA"/>
</dbReference>
<evidence type="ECO:0000313" key="3">
    <source>
        <dbReference type="Proteomes" id="UP000061974"/>
    </source>
</evidence>
<protein>
    <recommendedName>
        <fullName evidence="1">Lysozyme inhibitor LprI-like N-terminal domain-containing protein</fullName>
    </recommendedName>
</protein>